<proteinExistence type="predicted"/>
<dbReference type="EMBL" id="SVBY01000010">
    <property type="protein sequence ID" value="MBE6092033.1"/>
    <property type="molecule type" value="Genomic_DNA"/>
</dbReference>
<evidence type="ECO:0008006" key="4">
    <source>
        <dbReference type="Google" id="ProtNLM"/>
    </source>
</evidence>
<keyword evidence="1" id="KW-0732">Signal</keyword>
<comment type="caution">
    <text evidence="2">The sequence shown here is derived from an EMBL/GenBank/DDBJ whole genome shotgun (WGS) entry which is preliminary data.</text>
</comment>
<name>A0A927ZS37_SELRU</name>
<evidence type="ECO:0000313" key="2">
    <source>
        <dbReference type="EMBL" id="MBE6092033.1"/>
    </source>
</evidence>
<feature type="signal peptide" evidence="1">
    <location>
        <begin position="1"/>
        <end position="28"/>
    </location>
</feature>
<organism evidence="2 3">
    <name type="scientific">Selenomonas ruminantium</name>
    <dbReference type="NCBI Taxonomy" id="971"/>
    <lineage>
        <taxon>Bacteria</taxon>
        <taxon>Bacillati</taxon>
        <taxon>Bacillota</taxon>
        <taxon>Negativicutes</taxon>
        <taxon>Selenomonadales</taxon>
        <taxon>Selenomonadaceae</taxon>
        <taxon>Selenomonas</taxon>
    </lineage>
</organism>
<dbReference type="Proteomes" id="UP000761380">
    <property type="component" value="Unassembled WGS sequence"/>
</dbReference>
<protein>
    <recommendedName>
        <fullName evidence="4">DUF4412 domain-containing protein</fullName>
    </recommendedName>
</protein>
<evidence type="ECO:0000313" key="3">
    <source>
        <dbReference type="Proteomes" id="UP000761380"/>
    </source>
</evidence>
<sequence>MNKLLKIGGRALLGAAVCGFSYLAPVSAMDDMAAFREAITMPTKNNTNTYILRESINFYVPVGHAKLEFIAQTKNDSARMSGALDVLLNDEEGGTLTEKIPFYIDQNKKDMTIYYKMGKQWEKFNAPSLAAVLADAIATPTSSDIEKEIAFVKDVKVLRESDTQRTMFVRLDSDKVADAIQEYSEANPADKGTADDKEIQGTFMKWLDTGVRKADIWYMWTVDKTNWQTITQSLDLTGVVRETAKAAMDDKSAQWSPQAEELLSFVAYYSDMKEYTVFLKQEAEKKLELPKEAKKAKLVEDMIADKPTKVGSLR</sequence>
<gene>
    <name evidence="2" type="ORF">E7201_02470</name>
</gene>
<evidence type="ECO:0000256" key="1">
    <source>
        <dbReference type="SAM" id="SignalP"/>
    </source>
</evidence>
<accession>A0A927ZS37</accession>
<reference evidence="2" key="1">
    <citation type="submission" date="2019-04" db="EMBL/GenBank/DDBJ databases">
        <title>Evolution of Biomass-Degrading Anaerobic Consortia Revealed by Metagenomics.</title>
        <authorList>
            <person name="Peng X."/>
        </authorList>
    </citation>
    <scope>NUCLEOTIDE SEQUENCE</scope>
    <source>
        <strain evidence="2">SIG240</strain>
    </source>
</reference>
<dbReference type="AlphaFoldDB" id="A0A927ZS37"/>
<feature type="chain" id="PRO_5038476406" description="DUF4412 domain-containing protein" evidence="1">
    <location>
        <begin position="29"/>
        <end position="314"/>
    </location>
</feature>